<keyword evidence="1" id="KW-1133">Transmembrane helix</keyword>
<keyword evidence="1" id="KW-0472">Membrane</keyword>
<sequence>GDIRRVLLDGNQRQDFVHEGLAIRSPGRIGHLHTDEQLGHRDRRNGHVIGVDLIPGVCHLWYAAMQAVCILPIVRVAFITRSPALRAAFPKKR</sequence>
<organism evidence="2 3">
    <name type="scientific">Nonomuraea maritima</name>
    <dbReference type="NCBI Taxonomy" id="683260"/>
    <lineage>
        <taxon>Bacteria</taxon>
        <taxon>Bacillati</taxon>
        <taxon>Actinomycetota</taxon>
        <taxon>Actinomycetes</taxon>
        <taxon>Streptosporangiales</taxon>
        <taxon>Streptosporangiaceae</taxon>
        <taxon>Nonomuraea</taxon>
    </lineage>
</organism>
<evidence type="ECO:0000313" key="2">
    <source>
        <dbReference type="EMBL" id="SDM37163.1"/>
    </source>
</evidence>
<dbReference type="AlphaFoldDB" id="A0A1G9SNS1"/>
<evidence type="ECO:0000256" key="1">
    <source>
        <dbReference type="SAM" id="Phobius"/>
    </source>
</evidence>
<proteinExistence type="predicted"/>
<gene>
    <name evidence="2" type="ORF">SAMN05421874_1631</name>
</gene>
<dbReference type="Proteomes" id="UP000198683">
    <property type="component" value="Unassembled WGS sequence"/>
</dbReference>
<feature type="non-terminal residue" evidence="2">
    <location>
        <position position="1"/>
    </location>
</feature>
<dbReference type="EMBL" id="FNFB01000063">
    <property type="protein sequence ID" value="SDM37163.1"/>
    <property type="molecule type" value="Genomic_DNA"/>
</dbReference>
<keyword evidence="3" id="KW-1185">Reference proteome</keyword>
<reference evidence="2 3" key="1">
    <citation type="submission" date="2016-10" db="EMBL/GenBank/DDBJ databases">
        <authorList>
            <person name="de Groot N.N."/>
        </authorList>
    </citation>
    <scope>NUCLEOTIDE SEQUENCE [LARGE SCALE GENOMIC DNA]</scope>
    <source>
        <strain evidence="2 3">CGMCC 4.5681</strain>
    </source>
</reference>
<name>A0A1G9SNS1_9ACTN</name>
<keyword evidence="1" id="KW-0812">Transmembrane</keyword>
<protein>
    <submittedName>
        <fullName evidence="2">Uncharacterized protein</fullName>
    </submittedName>
</protein>
<feature type="transmembrane region" description="Helical" evidence="1">
    <location>
        <begin position="60"/>
        <end position="78"/>
    </location>
</feature>
<evidence type="ECO:0000313" key="3">
    <source>
        <dbReference type="Proteomes" id="UP000198683"/>
    </source>
</evidence>
<accession>A0A1G9SNS1</accession>
<dbReference type="RefSeq" id="WP_218129351.1">
    <property type="nucleotide sequence ID" value="NZ_FNFB01000063.1"/>
</dbReference>